<sequence length="293" mass="31111">MERRSFLAGALGLGALAGLGTLTGCGLTGGAGAAGAAGDKTIKLIVTESAPYQEPTKIAQKILEGQGWTVDAKYVTDIVQPNIAVANGEFDANYFQHGAYLQQFSADNNLDLDPAFYMYGSPGGIYSTRHKSVGDLPQGAKIALPVDPANNGRALALLAKAGELKITEGKSVIHVSQKDILENPKNFSFVEVDQQSLSKTLPDVDAGFLFVRLGAELDMTPEDALLFEEDADALPYICLVAAKPGFAETEKGKALRAAYQSEEVKAWFAGYLGGVLPTPWDRDPIADTAKWNA</sequence>
<dbReference type="GO" id="GO:0016020">
    <property type="term" value="C:membrane"/>
    <property type="evidence" value="ECO:0007669"/>
    <property type="project" value="UniProtKB-SubCell"/>
</dbReference>
<comment type="subcellular location">
    <subcellularLocation>
        <location evidence="1">Membrane</location>
        <topology evidence="1">Lipid-anchor</topology>
    </subcellularLocation>
</comment>
<evidence type="ECO:0000256" key="5">
    <source>
        <dbReference type="ARBA" id="ARBA00023139"/>
    </source>
</evidence>
<comment type="similarity">
    <text evidence="2">Belongs to the NlpA lipoprotein family.</text>
</comment>
<dbReference type="PROSITE" id="PS51318">
    <property type="entry name" value="TAT"/>
    <property type="match status" value="1"/>
</dbReference>
<dbReference type="OrthoDB" id="9812878at2"/>
<evidence type="ECO:0000256" key="3">
    <source>
        <dbReference type="ARBA" id="ARBA00022729"/>
    </source>
</evidence>
<dbReference type="PANTHER" id="PTHR30429:SF1">
    <property type="entry name" value="D-METHIONINE-BINDING LIPOPROTEIN METQ-RELATED"/>
    <property type="match status" value="1"/>
</dbReference>
<keyword evidence="8" id="KW-1185">Reference proteome</keyword>
<evidence type="ECO:0000256" key="4">
    <source>
        <dbReference type="ARBA" id="ARBA00023136"/>
    </source>
</evidence>
<keyword evidence="4" id="KW-0472">Membrane</keyword>
<evidence type="ECO:0000256" key="2">
    <source>
        <dbReference type="ARBA" id="ARBA00008973"/>
    </source>
</evidence>
<reference evidence="7 8" key="1">
    <citation type="submission" date="2019-09" db="EMBL/GenBank/DDBJ databases">
        <title>Arthrobacter zafarii sp. nov., a moderately thermotolerant and halotolerant actinobacterium isolated from Cholistan desert soil of Pakistan.</title>
        <authorList>
            <person name="Amin A."/>
            <person name="Ahmed I."/>
            <person name="Khalid N."/>
            <person name="Schumann P."/>
            <person name="Busse H.J."/>
            <person name="Khan I.U."/>
            <person name="Li S."/>
            <person name="Li W.J."/>
        </authorList>
    </citation>
    <scope>NUCLEOTIDE SEQUENCE [LARGE SCALE GENOMIC DNA]</scope>
    <source>
        <strain evidence="7 8">NCCP-1664</strain>
    </source>
</reference>
<evidence type="ECO:0000313" key="7">
    <source>
        <dbReference type="EMBL" id="GER23371.1"/>
    </source>
</evidence>
<evidence type="ECO:0000256" key="1">
    <source>
        <dbReference type="ARBA" id="ARBA00004635"/>
    </source>
</evidence>
<protein>
    <submittedName>
        <fullName evidence="7">Uncharacterized protein</fullName>
    </submittedName>
</protein>
<keyword evidence="3" id="KW-0732">Signal</keyword>
<dbReference type="InterPro" id="IPR004872">
    <property type="entry name" value="Lipoprotein_NlpA"/>
</dbReference>
<dbReference type="PANTHER" id="PTHR30429">
    <property type="entry name" value="D-METHIONINE-BINDING LIPOPROTEIN METQ"/>
    <property type="match status" value="1"/>
</dbReference>
<dbReference type="InterPro" id="IPR006311">
    <property type="entry name" value="TAT_signal"/>
</dbReference>
<dbReference type="RefSeq" id="WP_149956957.1">
    <property type="nucleotide sequence ID" value="NZ_BKDJ01000008.1"/>
</dbReference>
<dbReference type="AlphaFoldDB" id="A0A5A7NUB2"/>
<keyword evidence="6" id="KW-0449">Lipoprotein</keyword>
<evidence type="ECO:0000313" key="8">
    <source>
        <dbReference type="Proteomes" id="UP000325307"/>
    </source>
</evidence>
<dbReference type="Gene3D" id="3.40.190.10">
    <property type="entry name" value="Periplasmic binding protein-like II"/>
    <property type="match status" value="2"/>
</dbReference>
<evidence type="ECO:0000256" key="6">
    <source>
        <dbReference type="ARBA" id="ARBA00023288"/>
    </source>
</evidence>
<name>A0A5A7NUB2_9MICC</name>
<dbReference type="EMBL" id="BKDJ01000008">
    <property type="protein sequence ID" value="GER23371.1"/>
    <property type="molecule type" value="Genomic_DNA"/>
</dbReference>
<accession>A0A5A7NUB2</accession>
<proteinExistence type="inferred from homology"/>
<organism evidence="7 8">
    <name type="scientific">Zafaria cholistanensis</name>
    <dbReference type="NCBI Taxonomy" id="1682741"/>
    <lineage>
        <taxon>Bacteria</taxon>
        <taxon>Bacillati</taxon>
        <taxon>Actinomycetota</taxon>
        <taxon>Actinomycetes</taxon>
        <taxon>Micrococcales</taxon>
        <taxon>Micrococcaceae</taxon>
        <taxon>Zafaria</taxon>
    </lineage>
</organism>
<dbReference type="SUPFAM" id="SSF53850">
    <property type="entry name" value="Periplasmic binding protein-like II"/>
    <property type="match status" value="1"/>
</dbReference>
<dbReference type="PROSITE" id="PS51257">
    <property type="entry name" value="PROKAR_LIPOPROTEIN"/>
    <property type="match status" value="1"/>
</dbReference>
<comment type="caution">
    <text evidence="7">The sequence shown here is derived from an EMBL/GenBank/DDBJ whole genome shotgun (WGS) entry which is preliminary data.</text>
</comment>
<dbReference type="Proteomes" id="UP000325307">
    <property type="component" value="Unassembled WGS sequence"/>
</dbReference>
<dbReference type="Pfam" id="PF03180">
    <property type="entry name" value="Lipoprotein_9"/>
    <property type="match status" value="1"/>
</dbReference>
<gene>
    <name evidence="7" type="ORF">NCCP1664_18670</name>
</gene>
<keyword evidence="5" id="KW-0564">Palmitate</keyword>